<reference evidence="1" key="2">
    <citation type="journal article" date="2015" name="Data Brief">
        <title>Shoot transcriptome of the giant reed, Arundo donax.</title>
        <authorList>
            <person name="Barrero R.A."/>
            <person name="Guerrero F.D."/>
            <person name="Moolhuijzen P."/>
            <person name="Goolsby J.A."/>
            <person name="Tidwell J."/>
            <person name="Bellgard S.E."/>
            <person name="Bellgard M.I."/>
        </authorList>
    </citation>
    <scope>NUCLEOTIDE SEQUENCE</scope>
    <source>
        <tissue evidence="1">Shoot tissue taken approximately 20 cm above the soil surface</tissue>
    </source>
</reference>
<name>A0A0A9BG67_ARUDO</name>
<reference evidence="1" key="1">
    <citation type="submission" date="2014-09" db="EMBL/GenBank/DDBJ databases">
        <authorList>
            <person name="Magalhaes I.L.F."/>
            <person name="Oliveira U."/>
            <person name="Santos F.R."/>
            <person name="Vidigal T.H.D.A."/>
            <person name="Brescovit A.D."/>
            <person name="Santos A.J."/>
        </authorList>
    </citation>
    <scope>NUCLEOTIDE SEQUENCE</scope>
    <source>
        <tissue evidence="1">Shoot tissue taken approximately 20 cm above the soil surface</tissue>
    </source>
</reference>
<organism evidence="1">
    <name type="scientific">Arundo donax</name>
    <name type="common">Giant reed</name>
    <name type="synonym">Donax arundinaceus</name>
    <dbReference type="NCBI Taxonomy" id="35708"/>
    <lineage>
        <taxon>Eukaryota</taxon>
        <taxon>Viridiplantae</taxon>
        <taxon>Streptophyta</taxon>
        <taxon>Embryophyta</taxon>
        <taxon>Tracheophyta</taxon>
        <taxon>Spermatophyta</taxon>
        <taxon>Magnoliopsida</taxon>
        <taxon>Liliopsida</taxon>
        <taxon>Poales</taxon>
        <taxon>Poaceae</taxon>
        <taxon>PACMAD clade</taxon>
        <taxon>Arundinoideae</taxon>
        <taxon>Arundineae</taxon>
        <taxon>Arundo</taxon>
    </lineage>
</organism>
<proteinExistence type="predicted"/>
<sequence length="43" mass="4753">MPRLSAAAARTLHSVTEPRRISSTVASAFFFVPSSMAMPLFRR</sequence>
<evidence type="ECO:0000313" key="1">
    <source>
        <dbReference type="EMBL" id="JAD58302.1"/>
    </source>
</evidence>
<protein>
    <submittedName>
        <fullName evidence="1">Uncharacterized protein</fullName>
    </submittedName>
</protein>
<accession>A0A0A9BG67</accession>
<dbReference type="AlphaFoldDB" id="A0A0A9BG67"/>
<dbReference type="EMBL" id="GBRH01239593">
    <property type="protein sequence ID" value="JAD58302.1"/>
    <property type="molecule type" value="Transcribed_RNA"/>
</dbReference>